<comment type="similarity">
    <text evidence="8 9">Belongs to the TonB-dependent receptor family.</text>
</comment>
<feature type="domain" description="TonB-dependent receptor-like beta-barrel" evidence="11">
    <location>
        <begin position="225"/>
        <end position="665"/>
    </location>
</feature>
<evidence type="ECO:0000256" key="8">
    <source>
        <dbReference type="PROSITE-ProRule" id="PRU01360"/>
    </source>
</evidence>
<evidence type="ECO:0000256" key="6">
    <source>
        <dbReference type="ARBA" id="ARBA00023136"/>
    </source>
</evidence>
<evidence type="ECO:0000256" key="1">
    <source>
        <dbReference type="ARBA" id="ARBA00004571"/>
    </source>
</evidence>
<keyword evidence="3 8" id="KW-1134">Transmembrane beta strand</keyword>
<keyword evidence="5 9" id="KW-0798">TonB box</keyword>
<dbReference type="NCBIfam" id="TIGR01778">
    <property type="entry name" value="TonB-copper"/>
    <property type="match status" value="1"/>
</dbReference>
<dbReference type="Pfam" id="PF07715">
    <property type="entry name" value="Plug"/>
    <property type="match status" value="1"/>
</dbReference>
<dbReference type="InterPro" id="IPR036942">
    <property type="entry name" value="Beta-barrel_TonB_sf"/>
</dbReference>
<proteinExistence type="inferred from homology"/>
<accession>A0A919CSE5</accession>
<reference evidence="13" key="2">
    <citation type="submission" date="2020-09" db="EMBL/GenBank/DDBJ databases">
        <authorList>
            <person name="Sun Q."/>
            <person name="Kim S."/>
        </authorList>
    </citation>
    <scope>NUCLEOTIDE SEQUENCE</scope>
    <source>
        <strain evidence="13">KCTC 42651</strain>
    </source>
</reference>
<dbReference type="Gene3D" id="2.170.130.10">
    <property type="entry name" value="TonB-dependent receptor, plug domain"/>
    <property type="match status" value="1"/>
</dbReference>
<feature type="domain" description="TonB-dependent receptor plug" evidence="12">
    <location>
        <begin position="66"/>
        <end position="155"/>
    </location>
</feature>
<reference evidence="13" key="1">
    <citation type="journal article" date="2014" name="Int. J. Syst. Evol. Microbiol.">
        <title>Complete genome sequence of Corynebacterium casei LMG S-19264T (=DSM 44701T), isolated from a smear-ripened cheese.</title>
        <authorList>
            <consortium name="US DOE Joint Genome Institute (JGI-PGF)"/>
            <person name="Walter F."/>
            <person name="Albersmeier A."/>
            <person name="Kalinowski J."/>
            <person name="Ruckert C."/>
        </authorList>
    </citation>
    <scope>NUCLEOTIDE SEQUENCE</scope>
    <source>
        <strain evidence="13">KCTC 42651</strain>
    </source>
</reference>
<feature type="signal peptide" evidence="10">
    <location>
        <begin position="1"/>
        <end position="30"/>
    </location>
</feature>
<evidence type="ECO:0000256" key="10">
    <source>
        <dbReference type="SAM" id="SignalP"/>
    </source>
</evidence>
<evidence type="ECO:0000256" key="5">
    <source>
        <dbReference type="ARBA" id="ARBA00023077"/>
    </source>
</evidence>
<evidence type="ECO:0000313" key="13">
    <source>
        <dbReference type="EMBL" id="GHD63122.1"/>
    </source>
</evidence>
<sequence length="702" mass="74104">MTQTGGREGLHSILLAGVAAAAASATPATAQTTATPTTGASMPAVVVEAPRLTIPATATTDPRAADVLPAADGGDYLRSVPGVSGTRMGGHGIDPVIRGLQGNQLNITSDGAYLFGGCPNRMDPPSSFAPVETFDRVTVSQGYQTVTRGPGGPGGHVAFERTAPVLADGKPYEADVGGGWDANGNTREGYADVAAGSHGAYVRAVGAVKEAENYDDGSGNEIRSGFSQRSIDLTAGYKTAGGAAFSIGTGFARVDDALYEGAAMDAPLDESRTLRGRLAVPLQNGPVSEVRADAYVTAVDHVMDNYSLRDWTAAMAMRVDSESDTYGGSLAADLPLGATLLTVGLDVQRNQREALRYRGMSDSNVTQLNSLMWPDTDIRQFGVFAEGTTELTGTTRLVLGARYDRVDAELGRAGEVVASTGRSANDLYRLYYGTTGDDRAENNLGGLARLEYDLNPATTVHVGFSRSVRTADATERSMASDMMASSWVGNPDIEPEAHHQAEIGVQTGAKAWSVGAIAYVDRVGDFILRDTARGQDGIQLSNGATVYRNVDALLSGFTVNGRYRFGGNWVVSGDATYTYGSNLDDRQPLAQIPPLEGKVGLAYEADGWSIGTTLRGAMKQTRVDSDPATGSGRDAGETPGWLTQDIYASVDMVAPFKLRVGVTNLFDRTYAYHLNRSNSFDPTEVQVNEPGRSVYLRVSASF</sequence>
<dbReference type="GO" id="GO:0044718">
    <property type="term" value="P:siderophore transmembrane transport"/>
    <property type="evidence" value="ECO:0007669"/>
    <property type="project" value="TreeGrafter"/>
</dbReference>
<dbReference type="InterPro" id="IPR000531">
    <property type="entry name" value="Beta-barrel_TonB"/>
</dbReference>
<evidence type="ECO:0000256" key="2">
    <source>
        <dbReference type="ARBA" id="ARBA00022448"/>
    </source>
</evidence>
<name>A0A919CSE5_9PROT</name>
<keyword evidence="13" id="KW-0675">Receptor</keyword>
<dbReference type="AlphaFoldDB" id="A0A919CSE5"/>
<dbReference type="PANTHER" id="PTHR30069:SF49">
    <property type="entry name" value="OUTER MEMBRANE PROTEIN C"/>
    <property type="match status" value="1"/>
</dbReference>
<dbReference type="PROSITE" id="PS52016">
    <property type="entry name" value="TONB_DEPENDENT_REC_3"/>
    <property type="match status" value="1"/>
</dbReference>
<dbReference type="Pfam" id="PF00593">
    <property type="entry name" value="TonB_dep_Rec_b-barrel"/>
    <property type="match status" value="1"/>
</dbReference>
<keyword evidence="10" id="KW-0732">Signal</keyword>
<protein>
    <submittedName>
        <fullName evidence="13">TonB-dependent receptor</fullName>
    </submittedName>
</protein>
<evidence type="ECO:0000256" key="9">
    <source>
        <dbReference type="RuleBase" id="RU003357"/>
    </source>
</evidence>
<dbReference type="GO" id="GO:0009279">
    <property type="term" value="C:cell outer membrane"/>
    <property type="evidence" value="ECO:0007669"/>
    <property type="project" value="UniProtKB-SubCell"/>
</dbReference>
<organism evidence="13 14">
    <name type="scientific">Thalassobaculum fulvum</name>
    <dbReference type="NCBI Taxonomy" id="1633335"/>
    <lineage>
        <taxon>Bacteria</taxon>
        <taxon>Pseudomonadati</taxon>
        <taxon>Pseudomonadota</taxon>
        <taxon>Alphaproteobacteria</taxon>
        <taxon>Rhodospirillales</taxon>
        <taxon>Thalassobaculaceae</taxon>
        <taxon>Thalassobaculum</taxon>
    </lineage>
</organism>
<keyword evidence="4 8" id="KW-0812">Transmembrane</keyword>
<dbReference type="EMBL" id="BMZS01000016">
    <property type="protein sequence ID" value="GHD63122.1"/>
    <property type="molecule type" value="Genomic_DNA"/>
</dbReference>
<dbReference type="InterPro" id="IPR012910">
    <property type="entry name" value="Plug_dom"/>
</dbReference>
<dbReference type="PANTHER" id="PTHR30069">
    <property type="entry name" value="TONB-DEPENDENT OUTER MEMBRANE RECEPTOR"/>
    <property type="match status" value="1"/>
</dbReference>
<evidence type="ECO:0000259" key="12">
    <source>
        <dbReference type="Pfam" id="PF07715"/>
    </source>
</evidence>
<dbReference type="InterPro" id="IPR037066">
    <property type="entry name" value="Plug_dom_sf"/>
</dbReference>
<dbReference type="Gene3D" id="2.40.170.20">
    <property type="entry name" value="TonB-dependent receptor, beta-barrel domain"/>
    <property type="match status" value="1"/>
</dbReference>
<keyword evidence="2 8" id="KW-0813">Transport</keyword>
<evidence type="ECO:0000313" key="14">
    <source>
        <dbReference type="Proteomes" id="UP000630353"/>
    </source>
</evidence>
<evidence type="ECO:0000256" key="4">
    <source>
        <dbReference type="ARBA" id="ARBA00022692"/>
    </source>
</evidence>
<dbReference type="RefSeq" id="WP_189995427.1">
    <property type="nucleotide sequence ID" value="NZ_BMZS01000016.1"/>
</dbReference>
<evidence type="ECO:0000256" key="3">
    <source>
        <dbReference type="ARBA" id="ARBA00022452"/>
    </source>
</evidence>
<comment type="subcellular location">
    <subcellularLocation>
        <location evidence="1 8">Cell outer membrane</location>
        <topology evidence="1 8">Multi-pass membrane protein</topology>
    </subcellularLocation>
</comment>
<keyword evidence="14" id="KW-1185">Reference proteome</keyword>
<evidence type="ECO:0000256" key="7">
    <source>
        <dbReference type="ARBA" id="ARBA00023237"/>
    </source>
</evidence>
<dbReference type="GO" id="GO:0015344">
    <property type="term" value="F:siderophore uptake transmembrane transporter activity"/>
    <property type="evidence" value="ECO:0007669"/>
    <property type="project" value="TreeGrafter"/>
</dbReference>
<gene>
    <name evidence="13" type="ORF">GCM10017083_52820</name>
</gene>
<dbReference type="InterPro" id="IPR010100">
    <property type="entry name" value="TonB-dep_Cu_rcpt"/>
</dbReference>
<keyword evidence="6 8" id="KW-0472">Membrane</keyword>
<dbReference type="InterPro" id="IPR039426">
    <property type="entry name" value="TonB-dep_rcpt-like"/>
</dbReference>
<dbReference type="Proteomes" id="UP000630353">
    <property type="component" value="Unassembled WGS sequence"/>
</dbReference>
<evidence type="ECO:0000259" key="11">
    <source>
        <dbReference type="Pfam" id="PF00593"/>
    </source>
</evidence>
<keyword evidence="7 8" id="KW-0998">Cell outer membrane</keyword>
<feature type="chain" id="PRO_5037138987" evidence="10">
    <location>
        <begin position="31"/>
        <end position="702"/>
    </location>
</feature>
<dbReference type="SUPFAM" id="SSF56935">
    <property type="entry name" value="Porins"/>
    <property type="match status" value="1"/>
</dbReference>
<comment type="caution">
    <text evidence="13">The sequence shown here is derived from an EMBL/GenBank/DDBJ whole genome shotgun (WGS) entry which is preliminary data.</text>
</comment>